<comment type="subcellular location">
    <subcellularLocation>
        <location evidence="2">Cell membrane</location>
        <topology evidence="2">Multi-pass membrane protein</topology>
    </subcellularLocation>
</comment>
<evidence type="ECO:0000256" key="12">
    <source>
        <dbReference type="ARBA" id="ARBA00023136"/>
    </source>
</evidence>
<evidence type="ECO:0000313" key="17">
    <source>
        <dbReference type="EMBL" id="ORX82928.1"/>
    </source>
</evidence>
<dbReference type="SUPFAM" id="SSF53474">
    <property type="entry name" value="alpha/beta-Hydrolases"/>
    <property type="match status" value="1"/>
</dbReference>
<reference evidence="17 18" key="1">
    <citation type="submission" date="2016-08" db="EMBL/GenBank/DDBJ databases">
        <title>A Parts List for Fungal Cellulosomes Revealed by Comparative Genomics.</title>
        <authorList>
            <consortium name="DOE Joint Genome Institute"/>
            <person name="Haitjema C.H."/>
            <person name="Gilmore S.P."/>
            <person name="Henske J.K."/>
            <person name="Solomon K.V."/>
            <person name="De Groot R."/>
            <person name="Kuo A."/>
            <person name="Mondo S.J."/>
            <person name="Salamov A.A."/>
            <person name="Labutti K."/>
            <person name="Zhao Z."/>
            <person name="Chiniquy J."/>
            <person name="Barry K."/>
            <person name="Brewer H.M."/>
            <person name="Purvine S.O."/>
            <person name="Wright A.T."/>
            <person name="Boxma B."/>
            <person name="Van Alen T."/>
            <person name="Hackstein J.H."/>
            <person name="Baker S.E."/>
            <person name="Grigoriev I.V."/>
            <person name="O'Malley M.A."/>
        </authorList>
    </citation>
    <scope>NUCLEOTIDE SEQUENCE [LARGE SCALE GENOMIC DNA]</scope>
    <source>
        <strain evidence="17 18">S4</strain>
    </source>
</reference>
<dbReference type="Pfam" id="PF00168">
    <property type="entry name" value="C2"/>
    <property type="match status" value="1"/>
</dbReference>
<dbReference type="SUPFAM" id="SSF49562">
    <property type="entry name" value="C2 domain (Calcium/lipid-binding domain, CaLB)"/>
    <property type="match status" value="1"/>
</dbReference>
<dbReference type="CDD" id="cd00030">
    <property type="entry name" value="C2"/>
    <property type="match status" value="1"/>
</dbReference>
<proteinExistence type="predicted"/>
<dbReference type="EC" id="3.1.1.116" evidence="14"/>
<comment type="catalytic activity">
    <reaction evidence="13">
        <text>a 1,2-diacyl-sn-glycerol + H2O = a 2-acylglycerol + a fatty acid + H(+)</text>
        <dbReference type="Rhea" id="RHEA:33275"/>
        <dbReference type="ChEBI" id="CHEBI:15377"/>
        <dbReference type="ChEBI" id="CHEBI:15378"/>
        <dbReference type="ChEBI" id="CHEBI:17389"/>
        <dbReference type="ChEBI" id="CHEBI:17815"/>
        <dbReference type="ChEBI" id="CHEBI:28868"/>
        <dbReference type="EC" id="3.1.1.116"/>
    </reaction>
    <physiologicalReaction direction="left-to-right" evidence="13">
        <dbReference type="Rhea" id="RHEA:33276"/>
    </physiologicalReaction>
</comment>
<keyword evidence="10" id="KW-1133">Transmembrane helix</keyword>
<keyword evidence="12" id="KW-0472">Membrane</keyword>
<evidence type="ECO:0000256" key="5">
    <source>
        <dbReference type="ARBA" id="ARBA00022692"/>
    </source>
</evidence>
<keyword evidence="11" id="KW-0443">Lipid metabolism</keyword>
<keyword evidence="6" id="KW-0479">Metal-binding</keyword>
<keyword evidence="4" id="KW-0597">Phosphoprotein</keyword>
<dbReference type="Gene3D" id="3.40.50.1820">
    <property type="entry name" value="alpha/beta hydrolase"/>
    <property type="match status" value="1"/>
</dbReference>
<gene>
    <name evidence="17" type="ORF">BCR32DRAFT_278479</name>
</gene>
<dbReference type="EMBL" id="MCFG01000084">
    <property type="protein sequence ID" value="ORX82928.1"/>
    <property type="molecule type" value="Genomic_DNA"/>
</dbReference>
<dbReference type="PANTHER" id="PTHR45792:SF8">
    <property type="entry name" value="DIACYLGLYCEROL LIPASE-ALPHA"/>
    <property type="match status" value="1"/>
</dbReference>
<dbReference type="InterPro" id="IPR002921">
    <property type="entry name" value="Fungal_lipase-type"/>
</dbReference>
<keyword evidence="8" id="KW-0106">Calcium</keyword>
<name>A0A1Y1XB16_9FUNG</name>
<dbReference type="GO" id="GO:0046872">
    <property type="term" value="F:metal ion binding"/>
    <property type="evidence" value="ECO:0007669"/>
    <property type="project" value="UniProtKB-KW"/>
</dbReference>
<evidence type="ECO:0000256" key="4">
    <source>
        <dbReference type="ARBA" id="ARBA00022553"/>
    </source>
</evidence>
<evidence type="ECO:0000256" key="11">
    <source>
        <dbReference type="ARBA" id="ARBA00023098"/>
    </source>
</evidence>
<protein>
    <recommendedName>
        <fullName evidence="14">sn-1-specific diacylglycerol lipase</fullName>
        <ecNumber evidence="14">3.1.1.116</ecNumber>
    </recommendedName>
</protein>
<evidence type="ECO:0000256" key="7">
    <source>
        <dbReference type="ARBA" id="ARBA00022801"/>
    </source>
</evidence>
<comment type="cofactor">
    <cofactor evidence="1">
        <name>Ca(2+)</name>
        <dbReference type="ChEBI" id="CHEBI:29108"/>
    </cofactor>
</comment>
<organism evidence="17 18">
    <name type="scientific">Anaeromyces robustus</name>
    <dbReference type="NCBI Taxonomy" id="1754192"/>
    <lineage>
        <taxon>Eukaryota</taxon>
        <taxon>Fungi</taxon>
        <taxon>Fungi incertae sedis</taxon>
        <taxon>Chytridiomycota</taxon>
        <taxon>Chytridiomycota incertae sedis</taxon>
        <taxon>Neocallimastigomycetes</taxon>
        <taxon>Neocallimastigales</taxon>
        <taxon>Neocallimastigaceae</taxon>
        <taxon>Anaeromyces</taxon>
    </lineage>
</organism>
<evidence type="ECO:0000256" key="14">
    <source>
        <dbReference type="ARBA" id="ARBA00026104"/>
    </source>
</evidence>
<feature type="region of interest" description="Disordered" evidence="15">
    <location>
        <begin position="194"/>
        <end position="221"/>
    </location>
</feature>
<dbReference type="GO" id="GO:0005886">
    <property type="term" value="C:plasma membrane"/>
    <property type="evidence" value="ECO:0007669"/>
    <property type="project" value="UniProtKB-SubCell"/>
</dbReference>
<dbReference type="GO" id="GO:0046340">
    <property type="term" value="P:diacylglycerol catabolic process"/>
    <property type="evidence" value="ECO:0007669"/>
    <property type="project" value="TreeGrafter"/>
</dbReference>
<comment type="caution">
    <text evidence="17">The sequence shown here is derived from an EMBL/GenBank/DDBJ whole genome shotgun (WGS) entry which is preliminary data.</text>
</comment>
<dbReference type="GO" id="GO:0019369">
    <property type="term" value="P:arachidonate metabolic process"/>
    <property type="evidence" value="ECO:0007669"/>
    <property type="project" value="TreeGrafter"/>
</dbReference>
<feature type="region of interest" description="Disordered" evidence="15">
    <location>
        <begin position="33"/>
        <end position="82"/>
    </location>
</feature>
<dbReference type="GO" id="GO:0016298">
    <property type="term" value="F:lipase activity"/>
    <property type="evidence" value="ECO:0007669"/>
    <property type="project" value="TreeGrafter"/>
</dbReference>
<dbReference type="InterPro" id="IPR029058">
    <property type="entry name" value="AB_hydrolase_fold"/>
</dbReference>
<dbReference type="PANTHER" id="PTHR45792">
    <property type="entry name" value="DIACYLGLYCEROL LIPASE HOMOLOG-RELATED"/>
    <property type="match status" value="1"/>
</dbReference>
<keyword evidence="9" id="KW-0442">Lipid degradation</keyword>
<evidence type="ECO:0000256" key="13">
    <source>
        <dbReference type="ARBA" id="ARBA00024531"/>
    </source>
</evidence>
<evidence type="ECO:0000256" key="10">
    <source>
        <dbReference type="ARBA" id="ARBA00022989"/>
    </source>
</evidence>
<dbReference type="Gene3D" id="2.60.40.150">
    <property type="entry name" value="C2 domain"/>
    <property type="match status" value="1"/>
</dbReference>
<evidence type="ECO:0000256" key="1">
    <source>
        <dbReference type="ARBA" id="ARBA00001913"/>
    </source>
</evidence>
<feature type="compositionally biased region" description="Low complexity" evidence="15">
    <location>
        <begin position="38"/>
        <end position="65"/>
    </location>
</feature>
<dbReference type="AlphaFoldDB" id="A0A1Y1XB16"/>
<dbReference type="PROSITE" id="PS50004">
    <property type="entry name" value="C2"/>
    <property type="match status" value="1"/>
</dbReference>
<dbReference type="Pfam" id="PF01764">
    <property type="entry name" value="Lipase_3"/>
    <property type="match status" value="1"/>
</dbReference>
<feature type="compositionally biased region" description="Low complexity" evidence="15">
    <location>
        <begin position="199"/>
        <end position="221"/>
    </location>
</feature>
<reference evidence="17 18" key="2">
    <citation type="submission" date="2016-08" db="EMBL/GenBank/DDBJ databases">
        <title>Pervasive Adenine N6-methylation of Active Genes in Fungi.</title>
        <authorList>
            <consortium name="DOE Joint Genome Institute"/>
            <person name="Mondo S.J."/>
            <person name="Dannebaum R.O."/>
            <person name="Kuo R.C."/>
            <person name="Labutti K."/>
            <person name="Haridas S."/>
            <person name="Kuo A."/>
            <person name="Salamov A."/>
            <person name="Ahrendt S.R."/>
            <person name="Lipzen A."/>
            <person name="Sullivan W."/>
            <person name="Andreopoulos W.B."/>
            <person name="Clum A."/>
            <person name="Lindquist E."/>
            <person name="Daum C."/>
            <person name="Ramamoorthy G.K."/>
            <person name="Gryganskyi A."/>
            <person name="Culley D."/>
            <person name="Magnuson J.K."/>
            <person name="James T.Y."/>
            <person name="O'Malley M.A."/>
            <person name="Stajich J.E."/>
            <person name="Spatafora J.W."/>
            <person name="Visel A."/>
            <person name="Grigoriev I.V."/>
        </authorList>
    </citation>
    <scope>NUCLEOTIDE SEQUENCE [LARGE SCALE GENOMIC DNA]</scope>
    <source>
        <strain evidence="17 18">S4</strain>
    </source>
</reference>
<feature type="domain" description="C2" evidence="16">
    <location>
        <begin position="240"/>
        <end position="383"/>
    </location>
</feature>
<dbReference type="Proteomes" id="UP000193944">
    <property type="component" value="Unassembled WGS sequence"/>
</dbReference>
<keyword evidence="5" id="KW-0812">Transmembrane</keyword>
<evidence type="ECO:0000256" key="3">
    <source>
        <dbReference type="ARBA" id="ARBA00022475"/>
    </source>
</evidence>
<evidence type="ECO:0000256" key="8">
    <source>
        <dbReference type="ARBA" id="ARBA00022837"/>
    </source>
</evidence>
<evidence type="ECO:0000313" key="18">
    <source>
        <dbReference type="Proteomes" id="UP000193944"/>
    </source>
</evidence>
<keyword evidence="3" id="KW-1003">Cell membrane</keyword>
<evidence type="ECO:0000256" key="9">
    <source>
        <dbReference type="ARBA" id="ARBA00022963"/>
    </source>
</evidence>
<dbReference type="InterPro" id="IPR052214">
    <property type="entry name" value="DAG_Lipase-Related"/>
</dbReference>
<sequence length="1013" mass="114459">MSNPCNKDENLLVNKNYIPSNVVKSSIDTDESFSQTTKSSNSNIINNSGNSGNNKNHSSLNNSIKDNQTRHNNDIPPPEKGYSIPLSAIDSLSYNNSNNNDMIRTFSSPALGNKLPLRTTSTSVATRLPNSNYNKNLITPESISEQYPLNTLLFKPEPYHSKSVISTGTRTTTTIITQPSSVDNSKVVILPFSPLTQKSPTDSSPTNTSPSLKSPSSSFVSHNNKAVVSPSLTTAIATNSPIQNSRILKYEDSFSSINKKKLVVKVHEGQSQCVVPQLVPQTEEEKNVAPECNELVNCQQKLYNPYVTVHLGNQQFSTCVSGVAEGLWNEGFMFDVSIHAQYFGILTFNLYNGNICLPDRFIGKCEIRIESLKNMPEMFDSWYELLDKNNKSPGAINIRIFYSYQDFHTMVKEESIEDLLLETEHYDITDRDVQSRELPREMSRMSTINEKEFEKFEKDIMSSLGDDSESWYKSLRKVFISDDMFNVLKMIRRTLSILGQGFNIGPTQLLEGILVLERYYQKREIPFEDSKKDDRMVLNLTLVEKTRDLFRYSLAAYGWMGLNYVGKGKGIIADSMKKDSSIATIVNFLCILKEDILLYNFQPSKVFDQVYFIAYDRRYDAVIFSIRGTWNVKDTLADLVCEYVKWNGGLVHSGVLSSAIYFYKKLFTKLKDIIRDKQPKNLYLTGHSLGAGIAAALTIMLKNVEEEFEAPQGFKIECYCFAPPSLLNIELAKKYEDCIFSYVNNNDIVPRLSYGSLMDLHEMVCSVIENDKENEISLMKLLSKDTTKADQFIEKKLDQFEKCRNNLRTQTTFNTLNLKLCPPGKAYIILNNPKKQDDVILKEIDLDELTEIKVKKSMFTDHSFKGYLENLNSLFKNTLLNRLNANMKMTNSPRMMNEDYSSVTSGTSMGIPFATIKEESESILQESNSSQNVLNDLNNSNIIEENSKKSNSLITEVLNATSINQTVISDKDTSLNSIKSVATVSTSNVNISVSNEPELKKNDNISHSLDENN</sequence>
<keyword evidence="18" id="KW-1185">Reference proteome</keyword>
<evidence type="ECO:0000256" key="6">
    <source>
        <dbReference type="ARBA" id="ARBA00022723"/>
    </source>
</evidence>
<dbReference type="CDD" id="cd00519">
    <property type="entry name" value="Lipase_3"/>
    <property type="match status" value="1"/>
</dbReference>
<evidence type="ECO:0000256" key="2">
    <source>
        <dbReference type="ARBA" id="ARBA00004651"/>
    </source>
</evidence>
<dbReference type="OrthoDB" id="438440at2759"/>
<dbReference type="InterPro" id="IPR000008">
    <property type="entry name" value="C2_dom"/>
</dbReference>
<evidence type="ECO:0000259" key="16">
    <source>
        <dbReference type="PROSITE" id="PS50004"/>
    </source>
</evidence>
<keyword evidence="7" id="KW-0378">Hydrolase</keyword>
<accession>A0A1Y1XB16</accession>
<dbReference type="InterPro" id="IPR035892">
    <property type="entry name" value="C2_domain_sf"/>
</dbReference>
<evidence type="ECO:0000256" key="15">
    <source>
        <dbReference type="SAM" id="MobiDB-lite"/>
    </source>
</evidence>